<proteinExistence type="predicted"/>
<organism evidence="2 3">
    <name type="scientific">Paragonimus westermani</name>
    <dbReference type="NCBI Taxonomy" id="34504"/>
    <lineage>
        <taxon>Eukaryota</taxon>
        <taxon>Metazoa</taxon>
        <taxon>Spiralia</taxon>
        <taxon>Lophotrochozoa</taxon>
        <taxon>Platyhelminthes</taxon>
        <taxon>Trematoda</taxon>
        <taxon>Digenea</taxon>
        <taxon>Plagiorchiida</taxon>
        <taxon>Troglotremata</taxon>
        <taxon>Troglotrematidae</taxon>
        <taxon>Paragonimus</taxon>
    </lineage>
</organism>
<feature type="compositionally biased region" description="Low complexity" evidence="1">
    <location>
        <begin position="1"/>
        <end position="12"/>
    </location>
</feature>
<evidence type="ECO:0000313" key="3">
    <source>
        <dbReference type="Proteomes" id="UP000699462"/>
    </source>
</evidence>
<evidence type="ECO:0000313" key="2">
    <source>
        <dbReference type="EMBL" id="KAF8567060.1"/>
    </source>
</evidence>
<comment type="caution">
    <text evidence="2">The sequence shown here is derived from an EMBL/GenBank/DDBJ whole genome shotgun (WGS) entry which is preliminary data.</text>
</comment>
<reference evidence="2 3" key="1">
    <citation type="submission" date="2019-07" db="EMBL/GenBank/DDBJ databases">
        <title>Annotation for the trematode Paragonimus westermani.</title>
        <authorList>
            <person name="Choi Y.-J."/>
        </authorList>
    </citation>
    <scope>NUCLEOTIDE SEQUENCE [LARGE SCALE GENOMIC DNA]</scope>
    <source>
        <strain evidence="2">180907_Pwestermani</strain>
    </source>
</reference>
<feature type="region of interest" description="Disordered" evidence="1">
    <location>
        <begin position="1"/>
        <end position="36"/>
    </location>
</feature>
<dbReference type="AlphaFoldDB" id="A0A8T0DHB6"/>
<protein>
    <submittedName>
        <fullName evidence="2">Uncharacterized protein</fullName>
    </submittedName>
</protein>
<evidence type="ECO:0000256" key="1">
    <source>
        <dbReference type="SAM" id="MobiDB-lite"/>
    </source>
</evidence>
<name>A0A8T0DHB6_9TREM</name>
<dbReference type="EMBL" id="JTDF01004254">
    <property type="protein sequence ID" value="KAF8567060.1"/>
    <property type="molecule type" value="Genomic_DNA"/>
</dbReference>
<dbReference type="Proteomes" id="UP000699462">
    <property type="component" value="Unassembled WGS sequence"/>
</dbReference>
<keyword evidence="3" id="KW-1185">Reference proteome</keyword>
<sequence>MLGNANSGSDSAESADDEDSESSSLPSSSVKLRTTLPTNEESLEAFYQDWMSEVERKRNGTDNLLSTNSGSLHPQALSGSISLFVHSSDLNPLVHSSVTIGGSGWFSFHIVFRPTADL</sequence>
<gene>
    <name evidence="2" type="ORF">P879_08111</name>
</gene>
<accession>A0A8T0DHB6</accession>